<organism evidence="4 5">
    <name type="scientific">Thalassolituus hydrocarboniclasticus</name>
    <dbReference type="NCBI Taxonomy" id="2742796"/>
    <lineage>
        <taxon>Bacteria</taxon>
        <taxon>Pseudomonadati</taxon>
        <taxon>Pseudomonadota</taxon>
        <taxon>Gammaproteobacteria</taxon>
        <taxon>Oceanospirillales</taxon>
        <taxon>Oceanospirillaceae</taxon>
        <taxon>Thalassolituus</taxon>
    </lineage>
</organism>
<name>A0ABY6AHF6_9GAMM</name>
<dbReference type="Pfam" id="PF03975">
    <property type="entry name" value="CheD"/>
    <property type="match status" value="1"/>
</dbReference>
<comment type="similarity">
    <text evidence="3">Belongs to the CheD family.</text>
</comment>
<dbReference type="Proteomes" id="UP001065322">
    <property type="component" value="Chromosome"/>
</dbReference>
<dbReference type="Gene3D" id="3.30.1330.200">
    <property type="match status" value="1"/>
</dbReference>
<keyword evidence="1 3" id="KW-0145">Chemotaxis</keyword>
<dbReference type="PANTHER" id="PTHR35147">
    <property type="entry name" value="CHEMORECEPTOR GLUTAMINE DEAMIDASE CHED-RELATED"/>
    <property type="match status" value="1"/>
</dbReference>
<comment type="function">
    <text evidence="3">Probably deamidates glutamine residues to glutamate on methyl-accepting chemotaxis receptors (MCPs), playing an important role in chemotaxis.</text>
</comment>
<evidence type="ECO:0000256" key="2">
    <source>
        <dbReference type="ARBA" id="ARBA00022801"/>
    </source>
</evidence>
<accession>A0ABY6AHF6</accession>
<dbReference type="EMBL" id="CP054475">
    <property type="protein sequence ID" value="UXD89426.1"/>
    <property type="molecule type" value="Genomic_DNA"/>
</dbReference>
<evidence type="ECO:0000313" key="4">
    <source>
        <dbReference type="EMBL" id="UXD89426.1"/>
    </source>
</evidence>
<evidence type="ECO:0000313" key="5">
    <source>
        <dbReference type="Proteomes" id="UP001065322"/>
    </source>
</evidence>
<keyword evidence="5" id="KW-1185">Reference proteome</keyword>
<dbReference type="CDD" id="cd16352">
    <property type="entry name" value="CheD"/>
    <property type="match status" value="1"/>
</dbReference>
<dbReference type="InterPro" id="IPR011324">
    <property type="entry name" value="Cytotoxic_necrot_fac-like_cat"/>
</dbReference>
<dbReference type="PANTHER" id="PTHR35147:SF2">
    <property type="entry name" value="CHEMORECEPTOR GLUTAMINE DEAMIDASE CHED-RELATED"/>
    <property type="match status" value="1"/>
</dbReference>
<comment type="catalytic activity">
    <reaction evidence="3">
        <text>L-glutaminyl-[protein] + H2O = L-glutamyl-[protein] + NH4(+)</text>
        <dbReference type="Rhea" id="RHEA:16441"/>
        <dbReference type="Rhea" id="RHEA-COMP:10207"/>
        <dbReference type="Rhea" id="RHEA-COMP:10208"/>
        <dbReference type="ChEBI" id="CHEBI:15377"/>
        <dbReference type="ChEBI" id="CHEBI:28938"/>
        <dbReference type="ChEBI" id="CHEBI:29973"/>
        <dbReference type="ChEBI" id="CHEBI:30011"/>
        <dbReference type="EC" id="3.5.1.44"/>
    </reaction>
</comment>
<dbReference type="HAMAP" id="MF_01440">
    <property type="entry name" value="CheD"/>
    <property type="match status" value="1"/>
</dbReference>
<dbReference type="SUPFAM" id="SSF64438">
    <property type="entry name" value="CNF1/YfiH-like putative cysteine hydrolases"/>
    <property type="match status" value="1"/>
</dbReference>
<protein>
    <recommendedName>
        <fullName evidence="3">Probable chemoreceptor glutamine deamidase CheD</fullName>
        <ecNumber evidence="3">3.5.1.44</ecNumber>
    </recommendedName>
</protein>
<dbReference type="InterPro" id="IPR005659">
    <property type="entry name" value="Chemorcpt_Glu_NH3ase_CheD"/>
</dbReference>
<evidence type="ECO:0000256" key="3">
    <source>
        <dbReference type="HAMAP-Rule" id="MF_01440"/>
    </source>
</evidence>
<gene>
    <name evidence="3 4" type="primary">cheD</name>
    <name evidence="4" type="ORF">HUF19_12715</name>
</gene>
<dbReference type="NCBIfam" id="NF010013">
    <property type="entry name" value="PRK13487.1"/>
    <property type="match status" value="1"/>
</dbReference>
<dbReference type="InterPro" id="IPR038592">
    <property type="entry name" value="CheD-like_sf"/>
</dbReference>
<reference evidence="5" key="1">
    <citation type="submission" date="2020-06" db="EMBL/GenBank/DDBJ databases">
        <title>Thalassolituus marinus alknpb1M-1, a hydrocarbon-degrading bacterium isolated from the deep-sea overlying water using an in-situ strategy from the South China Sea basin.</title>
        <authorList>
            <person name="Dong C."/>
            <person name="Chen Y."/>
            <person name="Shao Z."/>
        </authorList>
    </citation>
    <scope>NUCLEOTIDE SEQUENCE [LARGE SCALE GENOMIC DNA]</scope>
    <source>
        <strain evidence="5">alknpb1M-1</strain>
    </source>
</reference>
<dbReference type="EC" id="3.5.1.44" evidence="3"/>
<evidence type="ECO:0000256" key="1">
    <source>
        <dbReference type="ARBA" id="ARBA00022500"/>
    </source>
</evidence>
<sequence length="215" mass="24010">MILSGRPVQPPVSAGFEHVNRYWDNVHQTWAAKILPGEFYVSTHGEMIVTVLGSCIAACIRDRVRGIGGMNHFMLPEQGEHSSDVWGTNPSTHASRYGNWAMEYLINEILKRGGRRENLEVKLFGGGQMIASMSDIGQRNILFAYNYLANENITVVASDVGDVFARKVLYFPDTGSVKVRRIKQLQNDTLIVREEAYKKAVSQSSEPDATSVDLF</sequence>
<proteinExistence type="inferred from homology"/>
<keyword evidence="2 3" id="KW-0378">Hydrolase</keyword>